<dbReference type="GO" id="GO:0000724">
    <property type="term" value="P:double-strand break repair via homologous recombination"/>
    <property type="evidence" value="ECO:0007669"/>
    <property type="project" value="TreeGrafter"/>
</dbReference>
<evidence type="ECO:0000313" key="4">
    <source>
        <dbReference type="Proteomes" id="UP000192639"/>
    </source>
</evidence>
<sequence length="415" mass="47423">MKILVTSDNHLGYSETDPIRGNDSFDTFKEILGIAADSKVDLVLQGGDLFHYNKPSRNTYNKTLQILQQFQATTPIRILAIHGNHDDPSGFNSVSPMDVMHSSGLLEYIGRNKACDGIEIEPIQLGSVALYALGYVKDAKLFRMLETNKIYYNNLCNNNYNILMLHQNRAYKEGMYVPLEHIPSEFDLVIFGHEHLSEKVTGKHFEIIQVGSSVRTSLCLDERGDKYAYLVELEGKSARITRQKLKSVRPFYMDSMRLDEDDFKRKLARFVEISLMEMDSKRENEMAPLLRLRVECPNGCKFERLELDKLVEGRIANVGDYLKLTKKNQKKDHHVEVKKVKACSFEELFHGILRKMELRVLGENELRDALVKSVKKGDKRAFADQIAKCADEIVDGVKLDEIGAEELESIIKRAI</sequence>
<evidence type="ECO:0000256" key="1">
    <source>
        <dbReference type="ARBA" id="ARBA00022801"/>
    </source>
</evidence>
<dbReference type="GO" id="GO:0000723">
    <property type="term" value="P:telomere maintenance"/>
    <property type="evidence" value="ECO:0007669"/>
    <property type="project" value="TreeGrafter"/>
</dbReference>
<dbReference type="Gene3D" id="3.60.21.10">
    <property type="match status" value="1"/>
</dbReference>
<dbReference type="PANTHER" id="PTHR10139">
    <property type="entry name" value="DOUBLE-STRAND BREAK REPAIR PROTEIN MRE11"/>
    <property type="match status" value="1"/>
</dbReference>
<accession>A0A1Y1S841</accession>
<dbReference type="InterPro" id="IPR041796">
    <property type="entry name" value="Mre11_N"/>
</dbReference>
<organism evidence="3 4">
    <name type="scientific">Enterospora canceri</name>
    <dbReference type="NCBI Taxonomy" id="1081671"/>
    <lineage>
        <taxon>Eukaryota</taxon>
        <taxon>Fungi</taxon>
        <taxon>Fungi incertae sedis</taxon>
        <taxon>Microsporidia</taxon>
        <taxon>Enterocytozoonidae</taxon>
        <taxon>Enterospora</taxon>
    </lineage>
</organism>
<dbReference type="OrthoDB" id="30417at2759"/>
<dbReference type="SMART" id="SM01347">
    <property type="entry name" value="Mre11_DNA_bind"/>
    <property type="match status" value="1"/>
</dbReference>
<dbReference type="Pfam" id="PF04152">
    <property type="entry name" value="Mre11_DNA_bind"/>
    <property type="match status" value="1"/>
</dbReference>
<protein>
    <submittedName>
        <fullName evidence="3">MRE11</fullName>
    </submittedName>
</protein>
<dbReference type="GO" id="GO:0030870">
    <property type="term" value="C:Mre11 complex"/>
    <property type="evidence" value="ECO:0007669"/>
    <property type="project" value="TreeGrafter"/>
</dbReference>
<reference evidence="3 4" key="1">
    <citation type="journal article" date="2017" name="Environ. Microbiol.">
        <title>Decay of the glycolytic pathway and adaptation to intranuclear parasitism within Enterocytozoonidae microsporidia.</title>
        <authorList>
            <person name="Wiredu Boakye D."/>
            <person name="Jaroenlak P."/>
            <person name="Prachumwat A."/>
            <person name="Williams T.A."/>
            <person name="Bateman K.S."/>
            <person name="Itsathitphaisarn O."/>
            <person name="Sritunyalucksana K."/>
            <person name="Paszkiewicz K.H."/>
            <person name="Moore K.A."/>
            <person name="Stentiford G.D."/>
            <person name="Williams B.A."/>
        </authorList>
    </citation>
    <scope>NUCLEOTIDE SEQUENCE [LARGE SCALE GENOMIC DNA]</scope>
    <source>
        <strain evidence="3 4">GB1</strain>
    </source>
</reference>
<dbReference type="InterPro" id="IPR004843">
    <property type="entry name" value="Calcineurin-like_PHP"/>
</dbReference>
<dbReference type="GO" id="GO:0035861">
    <property type="term" value="C:site of double-strand break"/>
    <property type="evidence" value="ECO:0007669"/>
    <property type="project" value="TreeGrafter"/>
</dbReference>
<dbReference type="VEuPathDB" id="MicrosporidiaDB:ECANGB1_310"/>
<dbReference type="InterPro" id="IPR038487">
    <property type="entry name" value="Mre11_capping_dom"/>
</dbReference>
<feature type="domain" description="Mre11 DNA-binding" evidence="2">
    <location>
        <begin position="238"/>
        <end position="373"/>
    </location>
</feature>
<dbReference type="GO" id="GO:0007095">
    <property type="term" value="P:mitotic G2 DNA damage checkpoint signaling"/>
    <property type="evidence" value="ECO:0007669"/>
    <property type="project" value="TreeGrafter"/>
</dbReference>
<dbReference type="Pfam" id="PF00149">
    <property type="entry name" value="Metallophos"/>
    <property type="match status" value="1"/>
</dbReference>
<dbReference type="EMBL" id="LWDP01000013">
    <property type="protein sequence ID" value="ORD94643.1"/>
    <property type="molecule type" value="Genomic_DNA"/>
</dbReference>
<name>A0A1Y1S841_9MICR</name>
<dbReference type="Gene3D" id="3.30.110.110">
    <property type="entry name" value="Mre11, capping domain"/>
    <property type="match status" value="1"/>
</dbReference>
<dbReference type="PANTHER" id="PTHR10139:SF1">
    <property type="entry name" value="DOUBLE-STRAND BREAK REPAIR PROTEIN MRE11"/>
    <property type="match status" value="1"/>
</dbReference>
<dbReference type="InterPro" id="IPR007281">
    <property type="entry name" value="Mre11_DNA-bd"/>
</dbReference>
<dbReference type="GO" id="GO:0030145">
    <property type="term" value="F:manganese ion binding"/>
    <property type="evidence" value="ECO:0007669"/>
    <property type="project" value="InterPro"/>
</dbReference>
<dbReference type="SUPFAM" id="SSF56300">
    <property type="entry name" value="Metallo-dependent phosphatases"/>
    <property type="match status" value="1"/>
</dbReference>
<dbReference type="InterPro" id="IPR029052">
    <property type="entry name" value="Metallo-depent_PP-like"/>
</dbReference>
<dbReference type="Proteomes" id="UP000192639">
    <property type="component" value="Unassembled WGS sequence"/>
</dbReference>
<dbReference type="CDD" id="cd00840">
    <property type="entry name" value="MPP_Mre11_N"/>
    <property type="match status" value="1"/>
</dbReference>
<proteinExistence type="predicted"/>
<dbReference type="GO" id="GO:0006303">
    <property type="term" value="P:double-strand break repair via nonhomologous end joining"/>
    <property type="evidence" value="ECO:0007669"/>
    <property type="project" value="TreeGrafter"/>
</dbReference>
<comment type="caution">
    <text evidence="3">The sequence shown here is derived from an EMBL/GenBank/DDBJ whole genome shotgun (WGS) entry which is preliminary data.</text>
</comment>
<dbReference type="GO" id="GO:0097552">
    <property type="term" value="P:mitochondrial double-strand break repair via homologous recombination"/>
    <property type="evidence" value="ECO:0007669"/>
    <property type="project" value="TreeGrafter"/>
</dbReference>
<evidence type="ECO:0000313" key="3">
    <source>
        <dbReference type="EMBL" id="ORD94643.1"/>
    </source>
</evidence>
<dbReference type="GO" id="GO:0000014">
    <property type="term" value="F:single-stranded DNA endodeoxyribonuclease activity"/>
    <property type="evidence" value="ECO:0007669"/>
    <property type="project" value="TreeGrafter"/>
</dbReference>
<evidence type="ECO:0000259" key="2">
    <source>
        <dbReference type="SMART" id="SM01347"/>
    </source>
</evidence>
<gene>
    <name evidence="3" type="primary">MRE11</name>
    <name evidence="3" type="ORF">ECANGB1_310</name>
</gene>
<dbReference type="GO" id="GO:0042138">
    <property type="term" value="P:meiotic DNA double-strand break formation"/>
    <property type="evidence" value="ECO:0007669"/>
    <property type="project" value="TreeGrafter"/>
</dbReference>
<keyword evidence="4" id="KW-1185">Reference proteome</keyword>
<dbReference type="AlphaFoldDB" id="A0A1Y1S841"/>
<keyword evidence="1" id="KW-0378">Hydrolase</keyword>